<dbReference type="FunFam" id="3.40.50.970:FF:000039">
    <property type="entry name" value="Indolepyruvate oxidoreductase subunit IorA"/>
    <property type="match status" value="1"/>
</dbReference>
<comment type="catalytic activity">
    <reaction evidence="5">
        <text>indole-3-pyruvate + 2 oxidized [2Fe-2S]-[ferredoxin] + CoA = (indol-3-yl)acetyl-CoA + 2 reduced [2Fe-2S]-[ferredoxin] + CO2 + H(+)</text>
        <dbReference type="Rhea" id="RHEA:12645"/>
        <dbReference type="Rhea" id="RHEA-COMP:10000"/>
        <dbReference type="Rhea" id="RHEA-COMP:10001"/>
        <dbReference type="ChEBI" id="CHEBI:15378"/>
        <dbReference type="ChEBI" id="CHEBI:16526"/>
        <dbReference type="ChEBI" id="CHEBI:17640"/>
        <dbReference type="ChEBI" id="CHEBI:33737"/>
        <dbReference type="ChEBI" id="CHEBI:33738"/>
        <dbReference type="ChEBI" id="CHEBI:57271"/>
        <dbReference type="ChEBI" id="CHEBI:57287"/>
        <dbReference type="EC" id="1.2.7.8"/>
    </reaction>
</comment>
<keyword evidence="2 5" id="KW-0560">Oxidoreductase</keyword>
<dbReference type="InterPro" id="IPR017896">
    <property type="entry name" value="4Fe4S_Fe-S-bd"/>
</dbReference>
<name>A0AA41UMI4_9BACT</name>
<organism evidence="7 8">
    <name type="scientific">Desulfatitalea alkaliphila</name>
    <dbReference type="NCBI Taxonomy" id="2929485"/>
    <lineage>
        <taxon>Bacteria</taxon>
        <taxon>Pseudomonadati</taxon>
        <taxon>Thermodesulfobacteriota</taxon>
        <taxon>Desulfobacteria</taxon>
        <taxon>Desulfobacterales</taxon>
        <taxon>Desulfosarcinaceae</taxon>
        <taxon>Desulfatitalea</taxon>
    </lineage>
</organism>
<comment type="function">
    <text evidence="5">Catalyzes the ferredoxin-dependent oxidative decarboxylation of arylpyruvates.</text>
</comment>
<evidence type="ECO:0000313" key="7">
    <source>
        <dbReference type="EMBL" id="MCJ8502636.1"/>
    </source>
</evidence>
<dbReference type="Pfam" id="PF01855">
    <property type="entry name" value="POR_N"/>
    <property type="match status" value="1"/>
</dbReference>
<dbReference type="EC" id="1.2.7.8" evidence="5"/>
<evidence type="ECO:0000256" key="2">
    <source>
        <dbReference type="ARBA" id="ARBA00023002"/>
    </source>
</evidence>
<keyword evidence="8" id="KW-1185">Reference proteome</keyword>
<dbReference type="GO" id="GO:0046872">
    <property type="term" value="F:metal ion binding"/>
    <property type="evidence" value="ECO:0007669"/>
    <property type="project" value="UniProtKB-UniRule"/>
</dbReference>
<dbReference type="CDD" id="cd07034">
    <property type="entry name" value="TPP_PYR_PFOR_IOR-alpha_like"/>
    <property type="match status" value="1"/>
</dbReference>
<dbReference type="InterPro" id="IPR017721">
    <property type="entry name" value="IorA"/>
</dbReference>
<dbReference type="Pfam" id="PF02775">
    <property type="entry name" value="TPP_enzyme_C"/>
    <property type="match status" value="1"/>
</dbReference>
<dbReference type="SUPFAM" id="SSF54862">
    <property type="entry name" value="4Fe-4S ferredoxins"/>
    <property type="match status" value="1"/>
</dbReference>
<evidence type="ECO:0000259" key="6">
    <source>
        <dbReference type="PROSITE" id="PS51379"/>
    </source>
</evidence>
<keyword evidence="5" id="KW-0004">4Fe-4S</keyword>
<dbReference type="CDD" id="cd02008">
    <property type="entry name" value="TPP_IOR_alpha"/>
    <property type="match status" value="1"/>
</dbReference>
<dbReference type="PANTHER" id="PTHR43710">
    <property type="entry name" value="2-HYDROXYACYL-COA LYASE"/>
    <property type="match status" value="1"/>
</dbReference>
<keyword evidence="4 5" id="KW-0411">Iron-sulfur</keyword>
<dbReference type="SUPFAM" id="SSF52518">
    <property type="entry name" value="Thiamin diphosphate-binding fold (THDP-binding)"/>
    <property type="match status" value="2"/>
</dbReference>
<comment type="caution">
    <text evidence="7">The sequence shown here is derived from an EMBL/GenBank/DDBJ whole genome shotgun (WGS) entry which is preliminary data.</text>
</comment>
<dbReference type="InterPro" id="IPR017900">
    <property type="entry name" value="4Fe4S_Fe_S_CS"/>
</dbReference>
<dbReference type="PROSITE" id="PS00198">
    <property type="entry name" value="4FE4S_FER_1"/>
    <property type="match status" value="1"/>
</dbReference>
<dbReference type="PIRSF" id="PIRSF006439">
    <property type="entry name" value="Indolepyruvate_ferr_oxidored"/>
    <property type="match status" value="1"/>
</dbReference>
<evidence type="ECO:0000256" key="4">
    <source>
        <dbReference type="ARBA" id="ARBA00023014"/>
    </source>
</evidence>
<reference evidence="7" key="1">
    <citation type="submission" date="2022-04" db="EMBL/GenBank/DDBJ databases">
        <title>Desulfatitalea alkaliphila sp. nov., a novel anaerobic sulfate-reducing bacterium isolated from terrestrial mud volcano, Taman Peninsula, Russia.</title>
        <authorList>
            <person name="Khomyakova M.A."/>
            <person name="Merkel A.Y."/>
            <person name="Slobodkin A.I."/>
        </authorList>
    </citation>
    <scope>NUCLEOTIDE SEQUENCE</scope>
    <source>
        <strain evidence="7">M08but</strain>
    </source>
</reference>
<protein>
    <recommendedName>
        <fullName evidence="5">Indolepyruvate oxidoreductase subunit IorA</fullName>
        <shortName evidence="5">IOR</shortName>
        <ecNumber evidence="5">1.2.7.8</ecNumber>
    </recommendedName>
    <alternativeName>
        <fullName evidence="5">Indolepyruvate ferredoxin oxidoreductase subunit alpha</fullName>
    </alternativeName>
</protein>
<dbReference type="NCBIfam" id="TIGR03336">
    <property type="entry name" value="IOR_alpha"/>
    <property type="match status" value="1"/>
</dbReference>
<evidence type="ECO:0000256" key="1">
    <source>
        <dbReference type="ARBA" id="ARBA00022723"/>
    </source>
</evidence>
<feature type="domain" description="4Fe-4S ferredoxin-type" evidence="6">
    <location>
        <begin position="587"/>
        <end position="616"/>
    </location>
</feature>
<evidence type="ECO:0000256" key="3">
    <source>
        <dbReference type="ARBA" id="ARBA00023004"/>
    </source>
</evidence>
<dbReference type="Gene3D" id="3.40.50.970">
    <property type="match status" value="2"/>
</dbReference>
<dbReference type="GO" id="GO:0043805">
    <property type="term" value="F:indolepyruvate ferredoxin oxidoreductase activity"/>
    <property type="evidence" value="ECO:0007669"/>
    <property type="project" value="UniProtKB-UniRule"/>
</dbReference>
<comment type="cofactor">
    <cofactor evidence="5">
        <name>[4Fe-4S] cluster</name>
        <dbReference type="ChEBI" id="CHEBI:49883"/>
    </cofactor>
    <text evidence="5">Binds 2 [4Fe-4S] clusters. In this family the first cluster has a non-standard and varying [4Fe-4S] binding motif CX(2)CX(2)CX(4-5)CP.</text>
</comment>
<dbReference type="InterPro" id="IPR011766">
    <property type="entry name" value="TPP_enzyme_TPP-bd"/>
</dbReference>
<dbReference type="EMBL" id="JALJRB010000030">
    <property type="protein sequence ID" value="MCJ8502636.1"/>
    <property type="molecule type" value="Genomic_DNA"/>
</dbReference>
<evidence type="ECO:0000313" key="8">
    <source>
        <dbReference type="Proteomes" id="UP001165427"/>
    </source>
</evidence>
<dbReference type="PROSITE" id="PS51379">
    <property type="entry name" value="4FE4S_FER_2"/>
    <property type="match status" value="1"/>
</dbReference>
<dbReference type="InterPro" id="IPR002880">
    <property type="entry name" value="Pyrv_Fd/Flavodoxin_OxRdtase_N"/>
</dbReference>
<keyword evidence="1 5" id="KW-0479">Metal-binding</keyword>
<dbReference type="InterPro" id="IPR045025">
    <property type="entry name" value="HACL1-like"/>
</dbReference>
<dbReference type="GO" id="GO:0030976">
    <property type="term" value="F:thiamine pyrophosphate binding"/>
    <property type="evidence" value="ECO:0007669"/>
    <property type="project" value="InterPro"/>
</dbReference>
<keyword evidence="5" id="KW-0249">Electron transport</keyword>
<dbReference type="PANTHER" id="PTHR43710:SF7">
    <property type="entry name" value="INDOLEPYRUVATE OXIDOREDUCTASE SUBUNIT IORA"/>
    <property type="match status" value="1"/>
</dbReference>
<dbReference type="Gene3D" id="3.30.70.20">
    <property type="match status" value="1"/>
</dbReference>
<dbReference type="InterPro" id="IPR029061">
    <property type="entry name" value="THDP-binding"/>
</dbReference>
<proteinExistence type="predicted"/>
<dbReference type="Proteomes" id="UP001165427">
    <property type="component" value="Unassembled WGS sequence"/>
</dbReference>
<accession>A0AA41UMI4</accession>
<dbReference type="Pfam" id="PF00037">
    <property type="entry name" value="Fer4"/>
    <property type="match status" value="1"/>
</dbReference>
<gene>
    <name evidence="7" type="primary">iorA</name>
    <name evidence="7" type="ORF">MRX98_18825</name>
</gene>
<sequence length="621" mass="67363">MHPLLAIESSQSILLLGNEAIARGALEAGVAFATAYPGTPSSEIALQFFQISRESDLYFEYSANEKVALEMAAGAAMCGLRAMTSMKHVGLNVAADALMTLAYTGVNGALVLVVADDPFMFSSQNEQDTRWYGKLSGLPILEPSTVAEAKEMTLSAFDLSESLKLPVLLRTTTRINHASGMVTMGPLRERIVKGAFEKDPMSYVCIPAVSRELHPKLLDKMGRAAAMADESPWNRIEGDGRWGIVCNGVSYGYVSDAIHELGAADRFKVLRVGFSHPFPEILTHWFLEGCEKVLVAEEGEPYLQEAVRNCAHRNGMMLPIHGKGEGLFSRLYEFDPTTVKRVISSYFHLPFTASASIRTDDLPEVPARPPNLCPGCPHRAAYAAVREVFGDEAIYPTDIGCYTLGLLPPLRMGDFLIAMGAGIGTAGGFARATGRKVVAFIGDSTFFHSGLSPLASAVYNNHDFMVVILDNGTTGMTGHQPHPGVDLRHLNLERAPVSIEAAVKGLGVENLLTVNPFKYRKTVAAVRELARHPGVSVLIARAPCPLYERTLPHYRKRRPFRVNAAKCRGHKVCLSKLACPAFFAAEGQVGIDPDRCTGCALCAQLCPENAIMPARDKEAAR</sequence>
<dbReference type="AlphaFoldDB" id="A0AA41UMI4"/>
<dbReference type="GO" id="GO:0044281">
    <property type="term" value="P:small molecule metabolic process"/>
    <property type="evidence" value="ECO:0007669"/>
    <property type="project" value="UniProtKB-ARBA"/>
</dbReference>
<dbReference type="RefSeq" id="WP_246913722.1">
    <property type="nucleotide sequence ID" value="NZ_JALJRB010000030.1"/>
</dbReference>
<keyword evidence="3 5" id="KW-0408">Iron</keyword>
<dbReference type="GO" id="GO:0051539">
    <property type="term" value="F:4 iron, 4 sulfur cluster binding"/>
    <property type="evidence" value="ECO:0007669"/>
    <property type="project" value="UniProtKB-UniRule"/>
</dbReference>
<keyword evidence="5" id="KW-0813">Transport</keyword>
<evidence type="ECO:0000256" key="5">
    <source>
        <dbReference type="PIRNR" id="PIRNR006439"/>
    </source>
</evidence>